<feature type="compositionally biased region" description="Low complexity" evidence="1">
    <location>
        <begin position="128"/>
        <end position="137"/>
    </location>
</feature>
<feature type="compositionally biased region" description="Low complexity" evidence="1">
    <location>
        <begin position="30"/>
        <end position="43"/>
    </location>
</feature>
<evidence type="ECO:0000313" key="3">
    <source>
        <dbReference type="Proteomes" id="UP001165080"/>
    </source>
</evidence>
<accession>A0A9W6F2J7</accession>
<reference evidence="2 3" key="1">
    <citation type="journal article" date="2023" name="Commun. Biol.">
        <title>Reorganization of the ancestral sex-determining regions during the evolution of trioecy in Pleodorina starrii.</title>
        <authorList>
            <person name="Takahashi K."/>
            <person name="Suzuki S."/>
            <person name="Kawai-Toyooka H."/>
            <person name="Yamamoto K."/>
            <person name="Hamaji T."/>
            <person name="Ootsuki R."/>
            <person name="Yamaguchi H."/>
            <person name="Kawachi M."/>
            <person name="Higashiyama T."/>
            <person name="Nozaki H."/>
        </authorList>
    </citation>
    <scope>NUCLEOTIDE SEQUENCE [LARGE SCALE GENOMIC DNA]</scope>
    <source>
        <strain evidence="2 3">NIES-4479</strain>
    </source>
</reference>
<comment type="caution">
    <text evidence="2">The sequence shown here is derived from an EMBL/GenBank/DDBJ whole genome shotgun (WGS) entry which is preliminary data.</text>
</comment>
<gene>
    <name evidence="2" type="primary">PLEST011863</name>
    <name evidence="2" type="ORF">PLESTB_000750700</name>
</gene>
<feature type="compositionally biased region" description="Low complexity" evidence="1">
    <location>
        <begin position="79"/>
        <end position="90"/>
    </location>
</feature>
<feature type="region of interest" description="Disordered" evidence="1">
    <location>
        <begin position="105"/>
        <end position="137"/>
    </location>
</feature>
<dbReference type="EMBL" id="BRXU01000008">
    <property type="protein sequence ID" value="GLC53445.1"/>
    <property type="molecule type" value="Genomic_DNA"/>
</dbReference>
<keyword evidence="3" id="KW-1185">Reference proteome</keyword>
<proteinExistence type="predicted"/>
<protein>
    <submittedName>
        <fullName evidence="2">Uncharacterized protein</fullName>
    </submittedName>
</protein>
<dbReference type="Proteomes" id="UP001165080">
    <property type="component" value="Unassembled WGS sequence"/>
</dbReference>
<dbReference type="AlphaFoldDB" id="A0A9W6F2J7"/>
<sequence length="163" mass="16033">MLPSLRAGTAEALGDAAAAALAVAGAAAVAAQGTRNAAPAAPATPLEPRGSGTRGAEPTSPPPPSPPQRRGRLRRHTSPTTAPTAAAAPAISCCRGVTSAGAPESLVLGALPPDPAQPEFPPAPMRRPPTAGARGPAYRALRHPCARSVHLICGTRGSNSATG</sequence>
<feature type="compositionally biased region" description="Pro residues" evidence="1">
    <location>
        <begin position="112"/>
        <end position="127"/>
    </location>
</feature>
<organism evidence="2 3">
    <name type="scientific">Pleodorina starrii</name>
    <dbReference type="NCBI Taxonomy" id="330485"/>
    <lineage>
        <taxon>Eukaryota</taxon>
        <taxon>Viridiplantae</taxon>
        <taxon>Chlorophyta</taxon>
        <taxon>core chlorophytes</taxon>
        <taxon>Chlorophyceae</taxon>
        <taxon>CS clade</taxon>
        <taxon>Chlamydomonadales</taxon>
        <taxon>Volvocaceae</taxon>
        <taxon>Pleodorina</taxon>
    </lineage>
</organism>
<evidence type="ECO:0000313" key="2">
    <source>
        <dbReference type="EMBL" id="GLC53445.1"/>
    </source>
</evidence>
<name>A0A9W6F2J7_9CHLO</name>
<evidence type="ECO:0000256" key="1">
    <source>
        <dbReference type="SAM" id="MobiDB-lite"/>
    </source>
</evidence>
<feature type="region of interest" description="Disordered" evidence="1">
    <location>
        <begin position="30"/>
        <end position="90"/>
    </location>
</feature>